<dbReference type="EMBL" id="CAJHUB010000660">
    <property type="protein sequence ID" value="CAD7671114.1"/>
    <property type="molecule type" value="Genomic_DNA"/>
</dbReference>
<comment type="caution">
    <text evidence="2">The sequence shown here is derived from an EMBL/GenBank/DDBJ whole genome shotgun (WGS) entry which is preliminary data.</text>
</comment>
<sequence length="303" mass="35202">MPVDMKSQGSFGNEENYDPNYEEEEDEDPGGGGTEDYYMGVASNVEQHGANAFDPDEYKSNSPQLLIEAQVHPPPSQHYIVHMQFVQKENLLSLAYQHQFCVNVSCMAQDCPLQTPESFVFPLLPDEKLRDKHRDYLFRDYMENHYQLQLCSDADCPPDYSDYAIIWKWLTKCAGNSEIADSITAHAKDCPKCSIVTKNKGCSHMQCSKCKHDFSQICLGDWKTHGSKYIECSWYKVKNYLGTWNDWQNLQSTVKLLTKKKLLEYQQVQLEAEIESLSWKVELNQMHIAEQWRKRLLKDFHDT</sequence>
<accession>A0A811Y667</accession>
<keyword evidence="3" id="KW-1185">Reference proteome</keyword>
<reference evidence="2" key="1">
    <citation type="submission" date="2020-12" db="EMBL/GenBank/DDBJ databases">
        <authorList>
            <consortium name="Molecular Ecology Group"/>
        </authorList>
    </citation>
    <scope>NUCLEOTIDE SEQUENCE</scope>
    <source>
        <strain evidence="2">TBG_1078</strain>
    </source>
</reference>
<protein>
    <submittedName>
        <fullName evidence="2">(raccoon dog) hypothetical protein</fullName>
    </submittedName>
</protein>
<dbReference type="Proteomes" id="UP000645828">
    <property type="component" value="Unassembled WGS sequence"/>
</dbReference>
<organism evidence="2 3">
    <name type="scientific">Nyctereutes procyonoides</name>
    <name type="common">Raccoon dog</name>
    <name type="synonym">Canis procyonoides</name>
    <dbReference type="NCBI Taxonomy" id="34880"/>
    <lineage>
        <taxon>Eukaryota</taxon>
        <taxon>Metazoa</taxon>
        <taxon>Chordata</taxon>
        <taxon>Craniata</taxon>
        <taxon>Vertebrata</taxon>
        <taxon>Euteleostomi</taxon>
        <taxon>Mammalia</taxon>
        <taxon>Eutheria</taxon>
        <taxon>Laurasiatheria</taxon>
        <taxon>Carnivora</taxon>
        <taxon>Caniformia</taxon>
        <taxon>Canidae</taxon>
        <taxon>Nyctereutes</taxon>
    </lineage>
</organism>
<name>A0A811Y667_NYCPR</name>
<feature type="compositionally biased region" description="Acidic residues" evidence="1">
    <location>
        <begin position="15"/>
        <end position="29"/>
    </location>
</feature>
<evidence type="ECO:0000256" key="1">
    <source>
        <dbReference type="SAM" id="MobiDB-lite"/>
    </source>
</evidence>
<dbReference type="Pfam" id="PF22191">
    <property type="entry name" value="IBR_1"/>
    <property type="match status" value="1"/>
</dbReference>
<evidence type="ECO:0000313" key="3">
    <source>
        <dbReference type="Proteomes" id="UP000645828"/>
    </source>
</evidence>
<evidence type="ECO:0000313" key="2">
    <source>
        <dbReference type="EMBL" id="CAD7671114.1"/>
    </source>
</evidence>
<feature type="region of interest" description="Disordered" evidence="1">
    <location>
        <begin position="1"/>
        <end position="41"/>
    </location>
</feature>
<gene>
    <name evidence="2" type="ORF">NYPRO_LOCUS3909</name>
</gene>
<dbReference type="Gene3D" id="1.20.120.1750">
    <property type="match status" value="1"/>
</dbReference>
<dbReference type="AlphaFoldDB" id="A0A811Y667"/>
<dbReference type="SUPFAM" id="SSF57850">
    <property type="entry name" value="RING/U-box"/>
    <property type="match status" value="1"/>
</dbReference>
<proteinExistence type="predicted"/>